<evidence type="ECO:0000256" key="1">
    <source>
        <dbReference type="SAM" id="MobiDB-lite"/>
    </source>
</evidence>
<evidence type="ECO:0000313" key="3">
    <source>
        <dbReference type="Proteomes" id="UP000617531"/>
    </source>
</evidence>
<evidence type="ECO:0000313" key="2">
    <source>
        <dbReference type="EMBL" id="GHF13406.1"/>
    </source>
</evidence>
<gene>
    <name evidence="2" type="ORF">GCM10011600_12810</name>
</gene>
<feature type="region of interest" description="Disordered" evidence="1">
    <location>
        <begin position="1"/>
        <end position="21"/>
    </location>
</feature>
<reference evidence="2" key="1">
    <citation type="journal article" date="2014" name="Int. J. Syst. Evol. Microbiol.">
        <title>Complete genome sequence of Corynebacterium casei LMG S-19264T (=DSM 44701T), isolated from a smear-ripened cheese.</title>
        <authorList>
            <consortium name="US DOE Joint Genome Institute (JGI-PGF)"/>
            <person name="Walter F."/>
            <person name="Albersmeier A."/>
            <person name="Kalinowski J."/>
            <person name="Ruckert C."/>
        </authorList>
    </citation>
    <scope>NUCLEOTIDE SEQUENCE</scope>
    <source>
        <strain evidence="2">CGMCC 1.16548</strain>
    </source>
</reference>
<reference evidence="2" key="2">
    <citation type="submission" date="2020-09" db="EMBL/GenBank/DDBJ databases">
        <authorList>
            <person name="Sun Q."/>
            <person name="Zhou Y."/>
        </authorList>
    </citation>
    <scope>NUCLEOTIDE SEQUENCE</scope>
    <source>
        <strain evidence="2">CGMCC 1.16548</strain>
    </source>
</reference>
<proteinExistence type="predicted"/>
<comment type="caution">
    <text evidence="2">The sequence shown here is derived from an EMBL/GenBank/DDBJ whole genome shotgun (WGS) entry which is preliminary data.</text>
</comment>
<protein>
    <submittedName>
        <fullName evidence="2">Uncharacterized protein</fullName>
    </submittedName>
</protein>
<name>A0A8J3GPT7_9MICO</name>
<dbReference type="Proteomes" id="UP000617531">
    <property type="component" value="Unassembled WGS sequence"/>
</dbReference>
<accession>A0A8J3GPT7</accession>
<organism evidence="2 3">
    <name type="scientific">Pseudolysinimonas yzui</name>
    <dbReference type="NCBI Taxonomy" id="2708254"/>
    <lineage>
        <taxon>Bacteria</taxon>
        <taxon>Bacillati</taxon>
        <taxon>Actinomycetota</taxon>
        <taxon>Actinomycetes</taxon>
        <taxon>Micrococcales</taxon>
        <taxon>Microbacteriaceae</taxon>
        <taxon>Pseudolysinimonas</taxon>
    </lineage>
</organism>
<keyword evidence="3" id="KW-1185">Reference proteome</keyword>
<dbReference type="AlphaFoldDB" id="A0A8J3GPT7"/>
<dbReference type="EMBL" id="BNAI01000002">
    <property type="protein sequence ID" value="GHF13406.1"/>
    <property type="molecule type" value="Genomic_DNA"/>
</dbReference>
<sequence>MAEGRPVVAPGGGLRISRTGSKSPKVSTVFVARTSVIARNRSWTSWDDECSIESLTRAKE</sequence>